<evidence type="ECO:0000313" key="3">
    <source>
        <dbReference type="Proteomes" id="UP000216107"/>
    </source>
</evidence>
<dbReference type="EMBL" id="NMRN01000015">
    <property type="protein sequence ID" value="PAS93552.1"/>
    <property type="molecule type" value="Genomic_DNA"/>
</dbReference>
<accession>A0A272ETY2</accession>
<dbReference type="Proteomes" id="UP000623509">
    <property type="component" value="Unassembled WGS sequence"/>
</dbReference>
<proteinExistence type="predicted"/>
<reference evidence="2 3" key="2">
    <citation type="submission" date="2017-07" db="EMBL/GenBank/DDBJ databases">
        <title>Candidatus Dactylopiibacterium carminicum, a nitrogen-fixing symbiont of the cochineal insect Dactylopius coccus and Dactylopius opuntiae (Hemiptera: Coccoidea: Dactylopiidae).</title>
        <authorList>
            <person name="Vera A."/>
        </authorList>
    </citation>
    <scope>NUCLEOTIDE SEQUENCE [LARGE SCALE GENOMIC DNA]</scope>
    <source>
        <strain evidence="2 3">NFDCM</strain>
    </source>
</reference>
<reference evidence="1 4" key="1">
    <citation type="submission" date="2016-08" db="EMBL/GenBank/DDBJ databases">
        <title>Candidatus Dactylopiibacterium carminicum genome sequence.</title>
        <authorList>
            <person name="Ramirez-Puebla S.T."/>
            <person name="Ormeno-Orrillo E."/>
            <person name="Vera-Ponce De Leon A."/>
            <person name="Luis L."/>
            <person name="Sanchez-Flores A."/>
            <person name="Monica R."/>
            <person name="Martinez-Romero E."/>
        </authorList>
    </citation>
    <scope>NUCLEOTIDE SEQUENCE [LARGE SCALE GENOMIC DNA]</scope>
    <source>
        <strain evidence="1">END1</strain>
    </source>
</reference>
<evidence type="ECO:0000313" key="4">
    <source>
        <dbReference type="Proteomes" id="UP000623509"/>
    </source>
</evidence>
<sequence>MIAAENTAWLAKLRYRLEDFRATAVFGKGQPCSLKIRPQTGWFSRANTPHTQAGIDAGSRGLLSSTVWLGDHDTGPEILCCLDDGPDQCTLRTQVMTLLLLIFDAARTGRSQGDPLDARLDLLLRGFDTHGNYFEQTVLTAEAGAPAIDPDRLLTAFAALGIGLKQPGRATALHG</sequence>
<comment type="caution">
    <text evidence="2">The sequence shown here is derived from an EMBL/GenBank/DDBJ whole genome shotgun (WGS) entry which is preliminary data.</text>
</comment>
<gene>
    <name evidence="1" type="ORF">BGI27_06790</name>
    <name evidence="2" type="ORF">CGU29_07035</name>
</gene>
<dbReference type="Proteomes" id="UP000216107">
    <property type="component" value="Unassembled WGS sequence"/>
</dbReference>
<protein>
    <submittedName>
        <fullName evidence="2">Uncharacterized protein</fullName>
    </submittedName>
</protein>
<name>A0A272ETY2_9RHOO</name>
<dbReference type="AlphaFoldDB" id="A0A272ETY2"/>
<keyword evidence="4" id="KW-1185">Reference proteome</keyword>
<dbReference type="EMBL" id="MDUX01000016">
    <property type="protein sequence ID" value="KAF7599670.1"/>
    <property type="molecule type" value="Genomic_DNA"/>
</dbReference>
<evidence type="ECO:0000313" key="2">
    <source>
        <dbReference type="EMBL" id="PAS93552.1"/>
    </source>
</evidence>
<evidence type="ECO:0000313" key="1">
    <source>
        <dbReference type="EMBL" id="KAF7599670.1"/>
    </source>
</evidence>
<dbReference type="RefSeq" id="WP_095524147.1">
    <property type="nucleotide sequence ID" value="NZ_MDUX01000016.1"/>
</dbReference>
<organism evidence="2 3">
    <name type="scientific">Candidatus Dactylopiibacterium carminicum</name>
    <dbReference type="NCBI Taxonomy" id="857335"/>
    <lineage>
        <taxon>Bacteria</taxon>
        <taxon>Pseudomonadati</taxon>
        <taxon>Pseudomonadota</taxon>
        <taxon>Betaproteobacteria</taxon>
        <taxon>Rhodocyclales</taxon>
        <taxon>Rhodocyclaceae</taxon>
        <taxon>Candidatus Dactylopiibacterium</taxon>
    </lineage>
</organism>